<dbReference type="Proteomes" id="UP001146351">
    <property type="component" value="Unassembled WGS sequence"/>
</dbReference>
<dbReference type="Pfam" id="PF14521">
    <property type="entry name" value="Aspzincin_M35"/>
    <property type="match status" value="1"/>
</dbReference>
<dbReference type="SUPFAM" id="SSF55486">
    <property type="entry name" value="Metalloproteases ('zincins'), catalytic domain"/>
    <property type="match status" value="1"/>
</dbReference>
<keyword evidence="2" id="KW-0732">Signal</keyword>
<dbReference type="InterPro" id="IPR029463">
    <property type="entry name" value="Lys_MEP"/>
</dbReference>
<evidence type="ECO:0000256" key="1">
    <source>
        <dbReference type="SAM" id="MobiDB-lite"/>
    </source>
</evidence>
<dbReference type="AlphaFoldDB" id="A0A9W9I108"/>
<evidence type="ECO:0000259" key="3">
    <source>
        <dbReference type="Pfam" id="PF14521"/>
    </source>
</evidence>
<comment type="caution">
    <text evidence="4">The sequence shown here is derived from an EMBL/GenBank/DDBJ whole genome shotgun (WGS) entry which is preliminary data.</text>
</comment>
<organism evidence="4 5">
    <name type="scientific">Penicillium capsulatum</name>
    <dbReference type="NCBI Taxonomy" id="69766"/>
    <lineage>
        <taxon>Eukaryota</taxon>
        <taxon>Fungi</taxon>
        <taxon>Dikarya</taxon>
        <taxon>Ascomycota</taxon>
        <taxon>Pezizomycotina</taxon>
        <taxon>Eurotiomycetes</taxon>
        <taxon>Eurotiomycetidae</taxon>
        <taxon>Eurotiales</taxon>
        <taxon>Aspergillaceae</taxon>
        <taxon>Penicillium</taxon>
    </lineage>
</organism>
<dbReference type="EMBL" id="JAPQKO010000005">
    <property type="protein sequence ID" value="KAJ5161473.1"/>
    <property type="molecule type" value="Genomic_DNA"/>
</dbReference>
<feature type="region of interest" description="Disordered" evidence="1">
    <location>
        <begin position="265"/>
        <end position="286"/>
    </location>
</feature>
<evidence type="ECO:0000313" key="4">
    <source>
        <dbReference type="EMBL" id="KAJ5161473.1"/>
    </source>
</evidence>
<dbReference type="OrthoDB" id="5423821at2759"/>
<dbReference type="Gene3D" id="3.40.390.10">
    <property type="entry name" value="Collagenase (Catalytic Domain)"/>
    <property type="match status" value="1"/>
</dbReference>
<dbReference type="GO" id="GO:0004222">
    <property type="term" value="F:metalloendopeptidase activity"/>
    <property type="evidence" value="ECO:0007669"/>
    <property type="project" value="InterPro"/>
</dbReference>
<feature type="signal peptide" evidence="2">
    <location>
        <begin position="1"/>
        <end position="26"/>
    </location>
</feature>
<reference evidence="4" key="1">
    <citation type="submission" date="2022-11" db="EMBL/GenBank/DDBJ databases">
        <authorList>
            <person name="Petersen C."/>
        </authorList>
    </citation>
    <scope>NUCLEOTIDE SEQUENCE</scope>
    <source>
        <strain evidence="4">IBT 21917</strain>
    </source>
</reference>
<evidence type="ECO:0000313" key="5">
    <source>
        <dbReference type="Proteomes" id="UP001146351"/>
    </source>
</evidence>
<feature type="domain" description="Lysine-specific metallo-endopeptidase" evidence="3">
    <location>
        <begin position="150"/>
        <end position="256"/>
    </location>
</feature>
<accession>A0A9W9I108</accession>
<feature type="chain" id="PRO_5040990525" description="Lysine-specific metallo-endopeptidase domain-containing protein" evidence="2">
    <location>
        <begin position="27"/>
        <end position="286"/>
    </location>
</feature>
<dbReference type="InterPro" id="IPR024079">
    <property type="entry name" value="MetalloPept_cat_dom_sf"/>
</dbReference>
<protein>
    <recommendedName>
        <fullName evidence="3">Lysine-specific metallo-endopeptidase domain-containing protein</fullName>
    </recommendedName>
</protein>
<proteinExistence type="predicted"/>
<reference evidence="4" key="2">
    <citation type="journal article" date="2023" name="IMA Fungus">
        <title>Comparative genomic study of the Penicillium genus elucidates a diverse pangenome and 15 lateral gene transfer events.</title>
        <authorList>
            <person name="Petersen C."/>
            <person name="Sorensen T."/>
            <person name="Nielsen M.R."/>
            <person name="Sondergaard T.E."/>
            <person name="Sorensen J.L."/>
            <person name="Fitzpatrick D.A."/>
            <person name="Frisvad J.C."/>
            <person name="Nielsen K.L."/>
        </authorList>
    </citation>
    <scope>NUCLEOTIDE SEQUENCE</scope>
    <source>
        <strain evidence="4">IBT 21917</strain>
    </source>
</reference>
<name>A0A9W9I108_9EURO</name>
<gene>
    <name evidence="4" type="ORF">N7492_006865</name>
</gene>
<keyword evidence="5" id="KW-1185">Reference proteome</keyword>
<evidence type="ECO:0000256" key="2">
    <source>
        <dbReference type="SAM" id="SignalP"/>
    </source>
</evidence>
<sequence>MRLVRLWADLVWTITIVCLFVQVAHASRKNKVRWAWVDESCKTNLGDLNQAFQEYLGFTRVTHDSLGDEITEVGKATLRTFFGDIDSTGLLIQNKYKSLGEIGRSGKVIPYSIYCDSSAFEWVGDCEEPGVGQWQAIRGNPDQPELSVRDEKTNDICEDVHGNQANAASQPNGNAITLCPLAFQKPTIIGNVRNHVQLAGTSLDHMVSLSSVLLHEMTHVALGNQDFKYDTMPCISLAITTPSRARKNADTYELFSLGEELGGRNELGSAPGHESANPALNLSSIA</sequence>